<dbReference type="GO" id="GO:0043565">
    <property type="term" value="F:sequence-specific DNA binding"/>
    <property type="evidence" value="ECO:0007669"/>
    <property type="project" value="InterPro"/>
</dbReference>
<dbReference type="InterPro" id="IPR036388">
    <property type="entry name" value="WH-like_DNA-bd_sf"/>
</dbReference>
<proteinExistence type="predicted"/>
<dbReference type="InterPro" id="IPR010921">
    <property type="entry name" value="Trp_repressor/repl_initiator"/>
</dbReference>
<evidence type="ECO:0000259" key="1">
    <source>
        <dbReference type="Pfam" id="PF13518"/>
    </source>
</evidence>
<dbReference type="AlphaFoldDB" id="A0AAU9DGX1"/>
<sequence length="108" mass="13024">MLGVKKTVGFDFNRKLEVVKWTLNHQMDYRQAVEKFDLSYQQVYTWVAKYRKDGDRGLIDRRGRKIPFDEMNEVQRLNCEVKLLRVQLQDRNLMELMRKKSEIVEGRG</sequence>
<gene>
    <name evidence="2" type="ORF">KIMC2_20880</name>
</gene>
<dbReference type="EMBL" id="AP026801">
    <property type="protein sequence ID" value="BDR57526.1"/>
    <property type="molecule type" value="Genomic_DNA"/>
</dbReference>
<keyword evidence="3" id="KW-1185">Reference proteome</keyword>
<evidence type="ECO:0000313" key="3">
    <source>
        <dbReference type="Proteomes" id="UP001321804"/>
    </source>
</evidence>
<dbReference type="Proteomes" id="UP001321804">
    <property type="component" value="Chromosome"/>
</dbReference>
<dbReference type="Pfam" id="PF13518">
    <property type="entry name" value="HTH_28"/>
    <property type="match status" value="1"/>
</dbReference>
<reference evidence="2 3" key="1">
    <citation type="journal article" date="2023" name="Microbiol. Spectr.">
        <title>Symbiosis of Carpenter Bees with Uncharacterized Lactic Acid Bacteria Showing NAD Auxotrophy.</title>
        <authorList>
            <person name="Kawasaki S."/>
            <person name="Ozawa K."/>
            <person name="Mori T."/>
            <person name="Yamamoto A."/>
            <person name="Ito M."/>
            <person name="Ohkuma M."/>
            <person name="Sakamoto M."/>
            <person name="Matsutani M."/>
        </authorList>
    </citation>
    <scope>NUCLEOTIDE SEQUENCE [LARGE SCALE GENOMIC DNA]</scope>
    <source>
        <strain evidence="2 3">KimC2</strain>
    </source>
</reference>
<dbReference type="KEGG" id="xak:KIMC2_20880"/>
<dbReference type="Gene3D" id="1.10.10.10">
    <property type="entry name" value="Winged helix-like DNA-binding domain superfamily/Winged helix DNA-binding domain"/>
    <property type="match status" value="1"/>
</dbReference>
<protein>
    <recommendedName>
        <fullName evidence="1">Insertion element IS150 protein InsJ-like helix-turn-helix domain-containing protein</fullName>
    </recommendedName>
</protein>
<accession>A0AAU9DGX1</accession>
<dbReference type="InterPro" id="IPR055247">
    <property type="entry name" value="InsJ-like_HTH"/>
</dbReference>
<dbReference type="SUPFAM" id="SSF48295">
    <property type="entry name" value="TrpR-like"/>
    <property type="match status" value="1"/>
</dbReference>
<dbReference type="RefSeq" id="WP_317696665.1">
    <property type="nucleotide sequence ID" value="NZ_AP026801.1"/>
</dbReference>
<name>A0AAU9DGX1_9LACO</name>
<evidence type="ECO:0000313" key="2">
    <source>
        <dbReference type="EMBL" id="BDR57526.1"/>
    </source>
</evidence>
<organism evidence="2 3">
    <name type="scientific">Xylocopilactobacillus apis</name>
    <dbReference type="NCBI Taxonomy" id="2932183"/>
    <lineage>
        <taxon>Bacteria</taxon>
        <taxon>Bacillati</taxon>
        <taxon>Bacillota</taxon>
        <taxon>Bacilli</taxon>
        <taxon>Lactobacillales</taxon>
        <taxon>Lactobacillaceae</taxon>
        <taxon>Xylocopilactobacillus</taxon>
    </lineage>
</organism>
<feature type="domain" description="Insertion element IS150 protein InsJ-like helix-turn-helix" evidence="1">
    <location>
        <begin position="14"/>
        <end position="65"/>
    </location>
</feature>